<dbReference type="GO" id="GO:0070301">
    <property type="term" value="P:cellular response to hydrogen peroxide"/>
    <property type="evidence" value="ECO:0007669"/>
    <property type="project" value="TreeGrafter"/>
</dbReference>
<dbReference type="GO" id="GO:0046872">
    <property type="term" value="F:metal ion binding"/>
    <property type="evidence" value="ECO:0007669"/>
    <property type="project" value="UniProtKB-KW"/>
</dbReference>
<dbReference type="GO" id="GO:0005829">
    <property type="term" value="C:cytosol"/>
    <property type="evidence" value="ECO:0007669"/>
    <property type="project" value="TreeGrafter"/>
</dbReference>
<proteinExistence type="predicted"/>
<evidence type="ECO:0000256" key="5">
    <source>
        <dbReference type="ARBA" id="ARBA00023002"/>
    </source>
</evidence>
<dbReference type="GO" id="GO:0042744">
    <property type="term" value="P:hydrogen peroxide catabolic process"/>
    <property type="evidence" value="ECO:0007669"/>
    <property type="project" value="TreeGrafter"/>
</dbReference>
<dbReference type="SUPFAM" id="SSF48113">
    <property type="entry name" value="Heme-dependent peroxidases"/>
    <property type="match status" value="1"/>
</dbReference>
<evidence type="ECO:0000256" key="7">
    <source>
        <dbReference type="SAM" id="MobiDB-lite"/>
    </source>
</evidence>
<dbReference type="Gene3D" id="1.10.520.10">
    <property type="match status" value="1"/>
</dbReference>
<organism evidence="8 9">
    <name type="scientific">Escherichia coli</name>
    <dbReference type="NCBI Taxonomy" id="562"/>
    <lineage>
        <taxon>Bacteria</taxon>
        <taxon>Pseudomonadati</taxon>
        <taxon>Pseudomonadota</taxon>
        <taxon>Gammaproteobacteria</taxon>
        <taxon>Enterobacterales</taxon>
        <taxon>Enterobacteriaceae</taxon>
        <taxon>Escherichia</taxon>
    </lineage>
</organism>
<protein>
    <submittedName>
        <fullName evidence="8">Peroxidase/catalase HPI</fullName>
        <ecNumber evidence="8">1.11.1.21</ecNumber>
        <ecNumber evidence="8">1.11.1.6</ecNumber>
    </submittedName>
</protein>
<dbReference type="PRINTS" id="PR00460">
    <property type="entry name" value="BPEROXIDASE"/>
</dbReference>
<dbReference type="InterPro" id="IPR000763">
    <property type="entry name" value="Catalase_peroxidase"/>
</dbReference>
<evidence type="ECO:0000256" key="2">
    <source>
        <dbReference type="ARBA" id="ARBA00022559"/>
    </source>
</evidence>
<dbReference type="PANTHER" id="PTHR30555:SF0">
    <property type="entry name" value="CATALASE-PEROXIDASE"/>
    <property type="match status" value="1"/>
</dbReference>
<evidence type="ECO:0000313" key="9">
    <source>
        <dbReference type="Proteomes" id="UP000250780"/>
    </source>
</evidence>
<dbReference type="InterPro" id="IPR010255">
    <property type="entry name" value="Haem_peroxidase_sf"/>
</dbReference>
<comment type="cofactor">
    <cofactor evidence="1">
        <name>heme b</name>
        <dbReference type="ChEBI" id="CHEBI:60344"/>
    </cofactor>
</comment>
<dbReference type="GO" id="GO:0004096">
    <property type="term" value="F:catalase activity"/>
    <property type="evidence" value="ECO:0007669"/>
    <property type="project" value="UniProtKB-EC"/>
</dbReference>
<evidence type="ECO:0000256" key="4">
    <source>
        <dbReference type="ARBA" id="ARBA00022723"/>
    </source>
</evidence>
<dbReference type="Proteomes" id="UP000250780">
    <property type="component" value="Unassembled WGS sequence"/>
</dbReference>
<name>A0A2X1N4U1_ECOLX</name>
<sequence>MSTSDDIHNTTATGKCPFHQGGHDQSAGAGTTTRDWWPNQLRVDLLNQHSNRSNPLGEDFDYRKEFSKLDYYGLKKRSESPVDRISTVVASRLGQLRRSVYSYGLARRGDLPFNRWTRWRGSWSATFCTAELLAG</sequence>
<keyword evidence="6" id="KW-0408">Iron</keyword>
<keyword evidence="3" id="KW-0349">Heme</keyword>
<feature type="region of interest" description="Disordered" evidence="7">
    <location>
        <begin position="1"/>
        <end position="34"/>
    </location>
</feature>
<gene>
    <name evidence="8" type="primary">katG_3</name>
    <name evidence="8" type="ORF">NCTC9073_00918</name>
</gene>
<evidence type="ECO:0000256" key="1">
    <source>
        <dbReference type="ARBA" id="ARBA00001970"/>
    </source>
</evidence>
<keyword evidence="2 8" id="KW-0575">Peroxidase</keyword>
<reference evidence="8 9" key="1">
    <citation type="submission" date="2018-06" db="EMBL/GenBank/DDBJ databases">
        <authorList>
            <consortium name="Pathogen Informatics"/>
            <person name="Doyle S."/>
        </authorList>
    </citation>
    <scope>NUCLEOTIDE SEQUENCE [LARGE SCALE GENOMIC DNA]</scope>
    <source>
        <strain evidence="8 9">NCTC9073</strain>
    </source>
</reference>
<dbReference type="EC" id="1.11.1.6" evidence="8"/>
<dbReference type="GO" id="GO:0020037">
    <property type="term" value="F:heme binding"/>
    <property type="evidence" value="ECO:0007669"/>
    <property type="project" value="InterPro"/>
</dbReference>
<keyword evidence="4" id="KW-0479">Metal-binding</keyword>
<dbReference type="AlphaFoldDB" id="A0A2X1N4U1"/>
<evidence type="ECO:0000256" key="3">
    <source>
        <dbReference type="ARBA" id="ARBA00022617"/>
    </source>
</evidence>
<accession>A0A2X1N4U1</accession>
<keyword evidence="5 8" id="KW-0560">Oxidoreductase</keyword>
<evidence type="ECO:0000313" key="8">
    <source>
        <dbReference type="EMBL" id="SPX09647.1"/>
    </source>
</evidence>
<evidence type="ECO:0000256" key="6">
    <source>
        <dbReference type="ARBA" id="ARBA00023004"/>
    </source>
</evidence>
<dbReference type="PANTHER" id="PTHR30555">
    <property type="entry name" value="HYDROPEROXIDASE I, BIFUNCTIONAL CATALASE-PEROXIDASE"/>
    <property type="match status" value="1"/>
</dbReference>
<dbReference type="EC" id="1.11.1.21" evidence="8"/>
<dbReference type="EMBL" id="UASD01000005">
    <property type="protein sequence ID" value="SPX09647.1"/>
    <property type="molecule type" value="Genomic_DNA"/>
</dbReference>